<keyword evidence="5 8" id="KW-0472">Membrane</keyword>
<keyword evidence="4" id="KW-0391">Immunity</keyword>
<dbReference type="SMART" id="SM00406">
    <property type="entry name" value="IGv"/>
    <property type="match status" value="2"/>
</dbReference>
<dbReference type="SUPFAM" id="SSF48726">
    <property type="entry name" value="Immunoglobulin"/>
    <property type="match status" value="2"/>
</dbReference>
<dbReference type="AlphaFoldDB" id="A0A8C4F927"/>
<dbReference type="Gene3D" id="2.60.40.10">
    <property type="entry name" value="Immunoglobulins"/>
    <property type="match status" value="2"/>
</dbReference>
<gene>
    <name evidence="11" type="primary">LOC127374749</name>
</gene>
<dbReference type="SMART" id="SM00409">
    <property type="entry name" value="IG"/>
    <property type="match status" value="2"/>
</dbReference>
<dbReference type="InterPro" id="IPR036179">
    <property type="entry name" value="Ig-like_dom_sf"/>
</dbReference>
<keyword evidence="7" id="KW-0325">Glycoprotein</keyword>
<reference evidence="11" key="1">
    <citation type="submission" date="2025-08" db="UniProtKB">
        <authorList>
            <consortium name="Ensembl"/>
        </authorList>
    </citation>
    <scope>IDENTIFICATION</scope>
</reference>
<accession>A0A8C4F927</accession>
<dbReference type="PANTHER" id="PTHR19433">
    <property type="entry name" value="T-CELL RECEPTOR ALPHA CHAIN V REGION-RELATED"/>
    <property type="match status" value="1"/>
</dbReference>
<dbReference type="InterPro" id="IPR013106">
    <property type="entry name" value="Ig_V-set"/>
</dbReference>
<evidence type="ECO:0000256" key="1">
    <source>
        <dbReference type="ARBA" id="ARBA00004236"/>
    </source>
</evidence>
<feature type="transmembrane region" description="Helical" evidence="8">
    <location>
        <begin position="250"/>
        <end position="273"/>
    </location>
</feature>
<dbReference type="InterPro" id="IPR013783">
    <property type="entry name" value="Ig-like_fold"/>
</dbReference>
<dbReference type="Pfam" id="PF07686">
    <property type="entry name" value="V-set"/>
    <property type="match status" value="2"/>
</dbReference>
<evidence type="ECO:0000256" key="3">
    <source>
        <dbReference type="ARBA" id="ARBA00022729"/>
    </source>
</evidence>
<dbReference type="GO" id="GO:0009617">
    <property type="term" value="P:response to bacterium"/>
    <property type="evidence" value="ECO:0007669"/>
    <property type="project" value="TreeGrafter"/>
</dbReference>
<feature type="chain" id="PRO_5035822694" description="Ig-like domain-containing protein" evidence="9">
    <location>
        <begin position="17"/>
        <end position="341"/>
    </location>
</feature>
<comment type="subcellular location">
    <subcellularLocation>
        <location evidence="1">Cell membrane</location>
    </subcellularLocation>
</comment>
<dbReference type="GO" id="GO:0005886">
    <property type="term" value="C:plasma membrane"/>
    <property type="evidence" value="ECO:0007669"/>
    <property type="project" value="UniProtKB-SubCell"/>
</dbReference>
<dbReference type="Ensembl" id="ENSDLAT00005030623.2">
    <property type="protein sequence ID" value="ENSDLAP00005028702.2"/>
    <property type="gene ID" value="ENSDLAG00005018500.2"/>
</dbReference>
<feature type="signal peptide" evidence="9">
    <location>
        <begin position="1"/>
        <end position="16"/>
    </location>
</feature>
<feature type="domain" description="Ig-like" evidence="10">
    <location>
        <begin position="138"/>
        <end position="247"/>
    </location>
</feature>
<evidence type="ECO:0000313" key="11">
    <source>
        <dbReference type="Ensembl" id="ENSDLAP00005028702.2"/>
    </source>
</evidence>
<reference evidence="11" key="2">
    <citation type="submission" date="2025-09" db="UniProtKB">
        <authorList>
            <consortium name="Ensembl"/>
        </authorList>
    </citation>
    <scope>IDENTIFICATION</scope>
</reference>
<sequence>MIVICVTLLLLHQGHTLIPVTTAQLGEPATFTCVLPDYESNPRQFHWYKQSVGDCLKLIVAQRKGINPVYGPEFSASRLDLNIHKNISKLTILRTIQEDEGMYHCAIMDWVKITWSGTYLSLTGNTLKTSNYTVVQWPTVSDPVHPEDSMTLQCSVLSDSDNKTCPGDHSMFWFRAGSDQSHPNIIYTDGNRHDECDKRSDTQKSCVYRFTKNISSSDAGTYFCAVATCGEILFGNGTKVEIEQTSSSEFILLVITIVCLVISVVGNIVFICYRTPTPICKPLKGVEGTSSQVRHDNSSQTTLDGVDLNYAALHFTGRKATRGGKNIELKTEESVYSQVKC</sequence>
<evidence type="ECO:0000259" key="10">
    <source>
        <dbReference type="PROSITE" id="PS50835"/>
    </source>
</evidence>
<evidence type="ECO:0000256" key="7">
    <source>
        <dbReference type="ARBA" id="ARBA00023180"/>
    </source>
</evidence>
<keyword evidence="2" id="KW-1003">Cell membrane</keyword>
<evidence type="ECO:0000256" key="2">
    <source>
        <dbReference type="ARBA" id="ARBA00022475"/>
    </source>
</evidence>
<keyword evidence="8" id="KW-0812">Transmembrane</keyword>
<dbReference type="GO" id="GO:0002376">
    <property type="term" value="P:immune system process"/>
    <property type="evidence" value="ECO:0007669"/>
    <property type="project" value="UniProtKB-KW"/>
</dbReference>
<dbReference type="InterPro" id="IPR003599">
    <property type="entry name" value="Ig_sub"/>
</dbReference>
<dbReference type="RefSeq" id="XP_051276273.1">
    <property type="nucleotide sequence ID" value="XM_051420313.1"/>
</dbReference>
<evidence type="ECO:0000256" key="8">
    <source>
        <dbReference type="SAM" id="Phobius"/>
    </source>
</evidence>
<dbReference type="OMA" id="TENTWIQ"/>
<feature type="domain" description="Ig-like" evidence="10">
    <location>
        <begin position="26"/>
        <end position="123"/>
    </location>
</feature>
<evidence type="ECO:0000313" key="12">
    <source>
        <dbReference type="Proteomes" id="UP000694389"/>
    </source>
</evidence>
<evidence type="ECO:0000256" key="4">
    <source>
        <dbReference type="ARBA" id="ARBA00022859"/>
    </source>
</evidence>
<keyword evidence="12" id="KW-1185">Reference proteome</keyword>
<dbReference type="InterPro" id="IPR052051">
    <property type="entry name" value="TCR_complex_component"/>
</dbReference>
<dbReference type="InterPro" id="IPR007110">
    <property type="entry name" value="Ig-like_dom"/>
</dbReference>
<dbReference type="OrthoDB" id="8947657at2759"/>
<name>A0A8C4F927_DICLA</name>
<dbReference type="CDD" id="cd00099">
    <property type="entry name" value="IgV"/>
    <property type="match status" value="2"/>
</dbReference>
<proteinExistence type="predicted"/>
<organism evidence="11 12">
    <name type="scientific">Dicentrarchus labrax</name>
    <name type="common">European seabass</name>
    <name type="synonym">Morone labrax</name>
    <dbReference type="NCBI Taxonomy" id="13489"/>
    <lineage>
        <taxon>Eukaryota</taxon>
        <taxon>Metazoa</taxon>
        <taxon>Chordata</taxon>
        <taxon>Craniata</taxon>
        <taxon>Vertebrata</taxon>
        <taxon>Euteleostomi</taxon>
        <taxon>Actinopterygii</taxon>
        <taxon>Neopterygii</taxon>
        <taxon>Teleostei</taxon>
        <taxon>Neoteleostei</taxon>
        <taxon>Acanthomorphata</taxon>
        <taxon>Eupercaria</taxon>
        <taxon>Moronidae</taxon>
        <taxon>Dicentrarchus</taxon>
    </lineage>
</organism>
<dbReference type="GeneID" id="127374749"/>
<evidence type="ECO:0000256" key="6">
    <source>
        <dbReference type="ARBA" id="ARBA00023157"/>
    </source>
</evidence>
<evidence type="ECO:0000256" key="9">
    <source>
        <dbReference type="SAM" id="SignalP"/>
    </source>
</evidence>
<keyword evidence="6" id="KW-1015">Disulfide bond</keyword>
<dbReference type="Proteomes" id="UP000694389">
    <property type="component" value="Unassembled WGS sequence"/>
</dbReference>
<evidence type="ECO:0000256" key="5">
    <source>
        <dbReference type="ARBA" id="ARBA00023136"/>
    </source>
</evidence>
<keyword evidence="3 9" id="KW-0732">Signal</keyword>
<protein>
    <recommendedName>
        <fullName evidence="10">Ig-like domain-containing protein</fullName>
    </recommendedName>
</protein>
<dbReference type="PROSITE" id="PS50835">
    <property type="entry name" value="IG_LIKE"/>
    <property type="match status" value="2"/>
</dbReference>
<dbReference type="PANTHER" id="PTHR19433:SF133">
    <property type="entry name" value="IMMUNE-TYPE RECEPTOR 5 PRECURSOR-RELATED"/>
    <property type="match status" value="1"/>
</dbReference>
<keyword evidence="8" id="KW-1133">Transmembrane helix</keyword>
<dbReference type="GeneTree" id="ENSGT01030000234530"/>